<feature type="domain" description="Complex 1 LYR protein" evidence="1">
    <location>
        <begin position="12"/>
        <end position="60"/>
    </location>
</feature>
<dbReference type="AlphaFoldDB" id="A0AAD7HTM6"/>
<evidence type="ECO:0000313" key="2">
    <source>
        <dbReference type="EMBL" id="KAJ7728053.1"/>
    </source>
</evidence>
<dbReference type="InterPro" id="IPR008011">
    <property type="entry name" value="Complex1_LYR_dom"/>
</dbReference>
<evidence type="ECO:0000313" key="3">
    <source>
        <dbReference type="Proteomes" id="UP001215598"/>
    </source>
</evidence>
<reference evidence="2" key="1">
    <citation type="submission" date="2023-03" db="EMBL/GenBank/DDBJ databases">
        <title>Massive genome expansion in bonnet fungi (Mycena s.s.) driven by repeated elements and novel gene families across ecological guilds.</title>
        <authorList>
            <consortium name="Lawrence Berkeley National Laboratory"/>
            <person name="Harder C.B."/>
            <person name="Miyauchi S."/>
            <person name="Viragh M."/>
            <person name="Kuo A."/>
            <person name="Thoen E."/>
            <person name="Andreopoulos B."/>
            <person name="Lu D."/>
            <person name="Skrede I."/>
            <person name="Drula E."/>
            <person name="Henrissat B."/>
            <person name="Morin E."/>
            <person name="Kohler A."/>
            <person name="Barry K."/>
            <person name="LaButti K."/>
            <person name="Morin E."/>
            <person name="Salamov A."/>
            <person name="Lipzen A."/>
            <person name="Mereny Z."/>
            <person name="Hegedus B."/>
            <person name="Baldrian P."/>
            <person name="Stursova M."/>
            <person name="Weitz H."/>
            <person name="Taylor A."/>
            <person name="Grigoriev I.V."/>
            <person name="Nagy L.G."/>
            <person name="Martin F."/>
            <person name="Kauserud H."/>
        </authorList>
    </citation>
    <scope>NUCLEOTIDE SEQUENCE</scope>
    <source>
        <strain evidence="2">CBHHK182m</strain>
    </source>
</reference>
<dbReference type="EMBL" id="JARKIB010000175">
    <property type="protein sequence ID" value="KAJ7728053.1"/>
    <property type="molecule type" value="Genomic_DNA"/>
</dbReference>
<dbReference type="Pfam" id="PF05347">
    <property type="entry name" value="Complex1_LYR"/>
    <property type="match status" value="1"/>
</dbReference>
<proteinExistence type="predicted"/>
<accession>A0AAD7HTM6</accession>
<sequence>MALTLRHFILKQQVFNLYRYAIRSSPAIPDPLARRETIKWIRAEFERNRISKHDAEKAKRAHDSSNWTSSTRLRAWARRHAPPAGGHVHSEHCLGP</sequence>
<protein>
    <recommendedName>
        <fullName evidence="1">Complex 1 LYR protein domain-containing protein</fullName>
    </recommendedName>
</protein>
<keyword evidence="3" id="KW-1185">Reference proteome</keyword>
<name>A0AAD7HTM6_9AGAR</name>
<organism evidence="2 3">
    <name type="scientific">Mycena metata</name>
    <dbReference type="NCBI Taxonomy" id="1033252"/>
    <lineage>
        <taxon>Eukaryota</taxon>
        <taxon>Fungi</taxon>
        <taxon>Dikarya</taxon>
        <taxon>Basidiomycota</taxon>
        <taxon>Agaricomycotina</taxon>
        <taxon>Agaricomycetes</taxon>
        <taxon>Agaricomycetidae</taxon>
        <taxon>Agaricales</taxon>
        <taxon>Marasmiineae</taxon>
        <taxon>Mycenaceae</taxon>
        <taxon>Mycena</taxon>
    </lineage>
</organism>
<dbReference type="Proteomes" id="UP001215598">
    <property type="component" value="Unassembled WGS sequence"/>
</dbReference>
<evidence type="ECO:0000259" key="1">
    <source>
        <dbReference type="Pfam" id="PF05347"/>
    </source>
</evidence>
<gene>
    <name evidence="2" type="ORF">B0H16DRAFT_1331123</name>
</gene>
<comment type="caution">
    <text evidence="2">The sequence shown here is derived from an EMBL/GenBank/DDBJ whole genome shotgun (WGS) entry which is preliminary data.</text>
</comment>